<evidence type="ECO:0000256" key="14">
    <source>
        <dbReference type="ARBA" id="ARBA00075285"/>
    </source>
</evidence>
<evidence type="ECO:0000256" key="9">
    <source>
        <dbReference type="ARBA" id="ARBA00036421"/>
    </source>
</evidence>
<name>A0A250FS22_9FLAO</name>
<comment type="similarity">
    <text evidence="12">Belongs to the peptidase M20C family.</text>
</comment>
<evidence type="ECO:0000256" key="2">
    <source>
        <dbReference type="ARBA" id="ARBA00001947"/>
    </source>
</evidence>
<accession>A0A250FS22</accession>
<dbReference type="GeneID" id="84808111"/>
<evidence type="ECO:0000256" key="7">
    <source>
        <dbReference type="ARBA" id="ARBA00023049"/>
    </source>
</evidence>
<protein>
    <recommendedName>
        <fullName evidence="13">Cytosol non-specific dipeptidase</fullName>
        <ecNumber evidence="10">3.4.13.18</ecNumber>
    </recommendedName>
    <alternativeName>
        <fullName evidence="16">Aminoacyl-histidine dipeptidase</fullName>
    </alternativeName>
    <alternativeName>
        <fullName evidence="15">Beta-alanyl-histidine dipeptidase</fullName>
    </alternativeName>
    <alternativeName>
        <fullName evidence="14">Carnosinase</fullName>
    </alternativeName>
    <alternativeName>
        <fullName evidence="11">Peptidase D</fullName>
    </alternativeName>
    <alternativeName>
        <fullName evidence="17">Xaa-His dipeptidase</fullName>
    </alternativeName>
</protein>
<dbReference type="PANTHER" id="PTHR43501:SF1">
    <property type="entry name" value="CYTOSOL NON-SPECIFIC DIPEPTIDASE"/>
    <property type="match status" value="1"/>
</dbReference>
<evidence type="ECO:0000256" key="12">
    <source>
        <dbReference type="ARBA" id="ARBA00061423"/>
    </source>
</evidence>
<evidence type="ECO:0000256" key="5">
    <source>
        <dbReference type="ARBA" id="ARBA00022801"/>
    </source>
</evidence>
<evidence type="ECO:0000256" key="3">
    <source>
        <dbReference type="ARBA" id="ARBA00022670"/>
    </source>
</evidence>
<evidence type="ECO:0000259" key="18">
    <source>
        <dbReference type="Pfam" id="PF07687"/>
    </source>
</evidence>
<dbReference type="PIRSF" id="PIRSF016599">
    <property type="entry name" value="Xaa-His_dipept"/>
    <property type="match status" value="1"/>
</dbReference>
<dbReference type="Proteomes" id="UP000217250">
    <property type="component" value="Chromosome"/>
</dbReference>
<dbReference type="NCBIfam" id="TIGR01893">
    <property type="entry name" value="aa-his-dipept"/>
    <property type="match status" value="1"/>
</dbReference>
<evidence type="ECO:0000256" key="17">
    <source>
        <dbReference type="ARBA" id="ARBA00078074"/>
    </source>
</evidence>
<dbReference type="InterPro" id="IPR002933">
    <property type="entry name" value="Peptidase_M20"/>
</dbReference>
<keyword evidence="6" id="KW-0862">Zinc</keyword>
<sequence length="486" mass="52871">MSTSIRELEPKEVWNRFADINGVPRPSKKEQKITAFMVDFGKKLGLETTSDAIGNVIIRKPATAGLENKKTIILQSHLDMVCQKNNDTVFDFDTQGIETYIDGDWVRAKGTTLGADNGLGVATIMAILESKTIAHPAIEALFTTDEETGMTGAKELSPKALTGEILLNLDTEEDDEIIIGCAGAVDVSAYHDYTEEATPSGVVAYQLSVTGLMGGHSGQNIHMGRGNANKVMNRLLLGQYEKYGLRISQLHGGGLRNAIPRESEALVVVPAEHKAAFEKEFAENAALIKKELHPVEVDLSITFKETTAPSKVMDVKSQLAFVRAVATAHSGVYAMSRSVEGLVEASNNIANVKVENGKIAILCMTRSSVDSSKHDLATSLQAAFELAGYRVEFSGSYPAWEPNADSPILHVLTDIYERMFQEKPKVAAVHAGLECGLLGEHFSHIDMISFGPTILGAHSPIERVCISSVQKFWKYLLEILKNTPNK</sequence>
<proteinExistence type="inferred from homology"/>
<dbReference type="Pfam" id="PF07687">
    <property type="entry name" value="M20_dimer"/>
    <property type="match status" value="1"/>
</dbReference>
<dbReference type="SUPFAM" id="SSF53187">
    <property type="entry name" value="Zn-dependent exopeptidases"/>
    <property type="match status" value="1"/>
</dbReference>
<evidence type="ECO:0000313" key="20">
    <source>
        <dbReference type="Proteomes" id="UP000217250"/>
    </source>
</evidence>
<dbReference type="GO" id="GO:0070573">
    <property type="term" value="F:metallodipeptidase activity"/>
    <property type="evidence" value="ECO:0007669"/>
    <property type="project" value="TreeGrafter"/>
</dbReference>
<dbReference type="Pfam" id="PF01546">
    <property type="entry name" value="Peptidase_M20"/>
    <property type="match status" value="1"/>
</dbReference>
<keyword evidence="5" id="KW-0378">Hydrolase</keyword>
<dbReference type="CDD" id="cd03890">
    <property type="entry name" value="M20_pepD"/>
    <property type="match status" value="1"/>
</dbReference>
<dbReference type="AlphaFoldDB" id="A0A250FS22"/>
<evidence type="ECO:0000256" key="10">
    <source>
        <dbReference type="ARBA" id="ARBA00038976"/>
    </source>
</evidence>
<dbReference type="InterPro" id="IPR001160">
    <property type="entry name" value="Peptidase_M20C"/>
</dbReference>
<evidence type="ECO:0000256" key="4">
    <source>
        <dbReference type="ARBA" id="ARBA00022723"/>
    </source>
</evidence>
<evidence type="ECO:0000256" key="13">
    <source>
        <dbReference type="ARBA" id="ARBA00071271"/>
    </source>
</evidence>
<dbReference type="Gene3D" id="3.40.630.10">
    <property type="entry name" value="Zn peptidases"/>
    <property type="match status" value="2"/>
</dbReference>
<keyword evidence="7" id="KW-0482">Metalloprotease</keyword>
<dbReference type="EC" id="3.4.13.18" evidence="10"/>
<dbReference type="KEGG" id="cgh:CGC50_06005"/>
<evidence type="ECO:0000256" key="11">
    <source>
        <dbReference type="ARBA" id="ARBA00044252"/>
    </source>
</evidence>
<comment type="cofactor">
    <cofactor evidence="1">
        <name>Co(2+)</name>
        <dbReference type="ChEBI" id="CHEBI:48828"/>
    </cofactor>
</comment>
<evidence type="ECO:0000256" key="6">
    <source>
        <dbReference type="ARBA" id="ARBA00022833"/>
    </source>
</evidence>
<dbReference type="PRINTS" id="PR00934">
    <property type="entry name" value="XHISDIPTASE"/>
</dbReference>
<evidence type="ECO:0000256" key="8">
    <source>
        <dbReference type="ARBA" id="ARBA00023285"/>
    </source>
</evidence>
<feature type="domain" description="Peptidase M20 dimerisation" evidence="18">
    <location>
        <begin position="210"/>
        <end position="294"/>
    </location>
</feature>
<evidence type="ECO:0000256" key="16">
    <source>
        <dbReference type="ARBA" id="ARBA00077688"/>
    </source>
</evidence>
<dbReference type="RefSeq" id="WP_095910096.1">
    <property type="nucleotide sequence ID" value="NZ_CP022386.1"/>
</dbReference>
<evidence type="ECO:0000256" key="15">
    <source>
        <dbReference type="ARBA" id="ARBA00076004"/>
    </source>
</evidence>
<dbReference type="GO" id="GO:0046872">
    <property type="term" value="F:metal ion binding"/>
    <property type="evidence" value="ECO:0007669"/>
    <property type="project" value="UniProtKB-KW"/>
</dbReference>
<dbReference type="FunFam" id="3.40.630.10:FF:000018">
    <property type="entry name" value="Aminoacyl-histidine dipeptidase PepD"/>
    <property type="match status" value="1"/>
</dbReference>
<dbReference type="EMBL" id="CP022386">
    <property type="protein sequence ID" value="ATA86757.1"/>
    <property type="molecule type" value="Genomic_DNA"/>
</dbReference>
<comment type="catalytic activity">
    <reaction evidence="9">
        <text>Hydrolysis of dipeptides, preferentially hydrophobic dipeptides including prolyl amino acids.</text>
        <dbReference type="EC" id="3.4.13.18"/>
    </reaction>
</comment>
<dbReference type="FunFam" id="3.40.630.10:FF:000015">
    <property type="entry name" value="Aminoacyl-histidine dipeptidase PepD"/>
    <property type="match status" value="1"/>
</dbReference>
<evidence type="ECO:0000256" key="1">
    <source>
        <dbReference type="ARBA" id="ARBA00001941"/>
    </source>
</evidence>
<dbReference type="GO" id="GO:0006508">
    <property type="term" value="P:proteolysis"/>
    <property type="evidence" value="ECO:0007669"/>
    <property type="project" value="UniProtKB-KW"/>
</dbReference>
<evidence type="ECO:0000313" key="19">
    <source>
        <dbReference type="EMBL" id="ATA86757.1"/>
    </source>
</evidence>
<organism evidence="19 20">
    <name type="scientific">Capnocytophaga gingivalis</name>
    <dbReference type="NCBI Taxonomy" id="1017"/>
    <lineage>
        <taxon>Bacteria</taxon>
        <taxon>Pseudomonadati</taxon>
        <taxon>Bacteroidota</taxon>
        <taxon>Flavobacteriia</taxon>
        <taxon>Flavobacteriales</taxon>
        <taxon>Flavobacteriaceae</taxon>
        <taxon>Capnocytophaga</taxon>
    </lineage>
</organism>
<dbReference type="PANTHER" id="PTHR43501">
    <property type="entry name" value="CYTOSOL NON-SPECIFIC DIPEPTIDASE"/>
    <property type="match status" value="1"/>
</dbReference>
<keyword evidence="4" id="KW-0479">Metal-binding</keyword>
<keyword evidence="8" id="KW-0170">Cobalt</keyword>
<dbReference type="InterPro" id="IPR011650">
    <property type="entry name" value="Peptidase_M20_dimer"/>
</dbReference>
<dbReference type="GO" id="GO:0005829">
    <property type="term" value="C:cytosol"/>
    <property type="evidence" value="ECO:0007669"/>
    <property type="project" value="TreeGrafter"/>
</dbReference>
<keyword evidence="3" id="KW-0645">Protease</keyword>
<comment type="cofactor">
    <cofactor evidence="2">
        <name>Zn(2+)</name>
        <dbReference type="ChEBI" id="CHEBI:29105"/>
    </cofactor>
</comment>
<dbReference type="OrthoDB" id="9773892at2"/>
<reference evidence="20" key="1">
    <citation type="submission" date="2017-06" db="EMBL/GenBank/DDBJ databases">
        <title>Capnocytophaga spp. assemblies.</title>
        <authorList>
            <person name="Gulvik C.A."/>
        </authorList>
    </citation>
    <scope>NUCLEOTIDE SEQUENCE [LARGE SCALE GENOMIC DNA]</scope>
    <source>
        <strain evidence="20">H1496</strain>
    </source>
</reference>
<gene>
    <name evidence="19" type="ORF">CGC50_06005</name>
</gene>